<dbReference type="AlphaFoldDB" id="A0A1Y3BBD0"/>
<gene>
    <name evidence="1" type="ORF">BLA29_014419</name>
</gene>
<reference evidence="1 2" key="1">
    <citation type="submission" date="2017-03" db="EMBL/GenBank/DDBJ databases">
        <title>Genome Survey of Euroglyphus maynei.</title>
        <authorList>
            <person name="Arlian L.G."/>
            <person name="Morgan M.S."/>
            <person name="Rider S.D."/>
        </authorList>
    </citation>
    <scope>NUCLEOTIDE SEQUENCE [LARGE SCALE GENOMIC DNA]</scope>
    <source>
        <strain evidence="1">Arlian Lab</strain>
        <tissue evidence="1">Whole body</tissue>
    </source>
</reference>
<organism evidence="1 2">
    <name type="scientific">Euroglyphus maynei</name>
    <name type="common">Mayne's house dust mite</name>
    <dbReference type="NCBI Taxonomy" id="6958"/>
    <lineage>
        <taxon>Eukaryota</taxon>
        <taxon>Metazoa</taxon>
        <taxon>Ecdysozoa</taxon>
        <taxon>Arthropoda</taxon>
        <taxon>Chelicerata</taxon>
        <taxon>Arachnida</taxon>
        <taxon>Acari</taxon>
        <taxon>Acariformes</taxon>
        <taxon>Sarcoptiformes</taxon>
        <taxon>Astigmata</taxon>
        <taxon>Psoroptidia</taxon>
        <taxon>Analgoidea</taxon>
        <taxon>Pyroglyphidae</taxon>
        <taxon>Pyroglyphinae</taxon>
        <taxon>Euroglyphus</taxon>
    </lineage>
</organism>
<dbReference type="EMBL" id="MUJZ01029050">
    <property type="protein sequence ID" value="OTF78182.1"/>
    <property type="molecule type" value="Genomic_DNA"/>
</dbReference>
<feature type="non-terminal residue" evidence="1">
    <location>
        <position position="81"/>
    </location>
</feature>
<sequence length="81" mass="9955">MEFTNKNKISLFSLENRIDYHLERIMKHKRLINFKNSIHSLNVYERILECLLEIINSTKNIIERRRNQFIRNGHYVCHLLK</sequence>
<protein>
    <submittedName>
        <fullName evidence="1">Uncharacterized protein</fullName>
    </submittedName>
</protein>
<name>A0A1Y3BBD0_EURMA</name>
<comment type="caution">
    <text evidence="1">The sequence shown here is derived from an EMBL/GenBank/DDBJ whole genome shotgun (WGS) entry which is preliminary data.</text>
</comment>
<accession>A0A1Y3BBD0</accession>
<dbReference type="OrthoDB" id="6506024at2759"/>
<keyword evidence="2" id="KW-1185">Reference proteome</keyword>
<evidence type="ECO:0000313" key="1">
    <source>
        <dbReference type="EMBL" id="OTF78182.1"/>
    </source>
</evidence>
<proteinExistence type="predicted"/>
<dbReference type="Proteomes" id="UP000194236">
    <property type="component" value="Unassembled WGS sequence"/>
</dbReference>
<evidence type="ECO:0000313" key="2">
    <source>
        <dbReference type="Proteomes" id="UP000194236"/>
    </source>
</evidence>